<dbReference type="PANTHER" id="PTHR30450:SF14">
    <property type="entry name" value="TRANSPORTER, PERMEASE PROTEIN, PUTATIVE-RELATED"/>
    <property type="match status" value="1"/>
</dbReference>
<reference evidence="9 10" key="1">
    <citation type="submission" date="2022-02" db="EMBL/GenBank/DDBJ databases">
        <title>The car tank lid bacteriome: a reservoir of bacteria with potential in bioremediation of fuel.</title>
        <authorList>
            <person name="Vidal-Verdu A."/>
            <person name="Gomez-Martinez D."/>
            <person name="Latorre-Perez A."/>
            <person name="Pereto J."/>
            <person name="Porcar M."/>
        </authorList>
    </citation>
    <scope>NUCLEOTIDE SEQUENCE [LARGE SCALE GENOMIC DNA]</scope>
    <source>
        <strain evidence="9 10">4D.3</strain>
    </source>
</reference>
<dbReference type="SUPFAM" id="SSF161098">
    <property type="entry name" value="MetI-like"/>
    <property type="match status" value="1"/>
</dbReference>
<keyword evidence="5 7" id="KW-1133">Transmembrane helix</keyword>
<evidence type="ECO:0000313" key="10">
    <source>
        <dbReference type="Proteomes" id="UP001651050"/>
    </source>
</evidence>
<evidence type="ECO:0000256" key="4">
    <source>
        <dbReference type="ARBA" id="ARBA00022692"/>
    </source>
</evidence>
<keyword evidence="2 7" id="KW-0813">Transport</keyword>
<dbReference type="PANTHER" id="PTHR30450">
    <property type="entry name" value="ABC TRANSPORTER PERMEASE"/>
    <property type="match status" value="1"/>
</dbReference>
<feature type="transmembrane region" description="Helical" evidence="7">
    <location>
        <begin position="20"/>
        <end position="43"/>
    </location>
</feature>
<proteinExistence type="inferred from homology"/>
<name>A0ABT0J727_9MICO</name>
<gene>
    <name evidence="9" type="ORF">M1843_16220</name>
</gene>
<feature type="transmembrane region" description="Helical" evidence="7">
    <location>
        <begin position="150"/>
        <end position="175"/>
    </location>
</feature>
<keyword evidence="3" id="KW-1003">Cell membrane</keyword>
<dbReference type="Pfam" id="PF00528">
    <property type="entry name" value="BPD_transp_1"/>
    <property type="match status" value="1"/>
</dbReference>
<accession>A0ABT0J727</accession>
<dbReference type="PROSITE" id="PS50928">
    <property type="entry name" value="ABC_TM1"/>
    <property type="match status" value="1"/>
</dbReference>
<comment type="subcellular location">
    <subcellularLocation>
        <location evidence="1 7">Cell membrane</location>
        <topology evidence="1 7">Multi-pass membrane protein</topology>
    </subcellularLocation>
</comment>
<dbReference type="InterPro" id="IPR035906">
    <property type="entry name" value="MetI-like_sf"/>
</dbReference>
<sequence length="220" mass="23645">MNRDWSTLWPLLWEAFGQTLQMVTIALLTGGIAGLALGLALYVTRPGNLLANKAVFGVLNVVVNIVRPIPFIIFVTLLGPVTLQVVGTTLGTEAFIFPLSVMTAFGTSRIVEQNLVGIDPGVVEAARAMGASSWRIITTVLVPEALAPLILGYTFLFIAVLDMSAIAGLIGGGGLGDFALRYGYQRYNWMVVLVTVAVIIVIVQVVQWLGNLLARKVLHR</sequence>
<evidence type="ECO:0000256" key="1">
    <source>
        <dbReference type="ARBA" id="ARBA00004651"/>
    </source>
</evidence>
<evidence type="ECO:0000259" key="8">
    <source>
        <dbReference type="PROSITE" id="PS50928"/>
    </source>
</evidence>
<comment type="caution">
    <text evidence="9">The sequence shown here is derived from an EMBL/GenBank/DDBJ whole genome shotgun (WGS) entry which is preliminary data.</text>
</comment>
<evidence type="ECO:0000256" key="2">
    <source>
        <dbReference type="ARBA" id="ARBA00022448"/>
    </source>
</evidence>
<dbReference type="EMBL" id="JALQCY010000005">
    <property type="protein sequence ID" value="MCK9795298.1"/>
    <property type="molecule type" value="Genomic_DNA"/>
</dbReference>
<keyword evidence="10" id="KW-1185">Reference proteome</keyword>
<evidence type="ECO:0000313" key="9">
    <source>
        <dbReference type="EMBL" id="MCK9795298.1"/>
    </source>
</evidence>
<evidence type="ECO:0000256" key="7">
    <source>
        <dbReference type="RuleBase" id="RU363032"/>
    </source>
</evidence>
<dbReference type="InterPro" id="IPR051322">
    <property type="entry name" value="AA_ABC_Transporter_Permease"/>
</dbReference>
<dbReference type="Gene3D" id="1.10.3720.10">
    <property type="entry name" value="MetI-like"/>
    <property type="match status" value="1"/>
</dbReference>
<protein>
    <submittedName>
        <fullName evidence="9">ABC transporter permease</fullName>
    </submittedName>
</protein>
<evidence type="ECO:0000256" key="6">
    <source>
        <dbReference type="ARBA" id="ARBA00023136"/>
    </source>
</evidence>
<comment type="similarity">
    <text evidence="7">Belongs to the binding-protein-dependent transport system permease family.</text>
</comment>
<dbReference type="RefSeq" id="WP_416345149.1">
    <property type="nucleotide sequence ID" value="NZ_JALQCY010000005.1"/>
</dbReference>
<dbReference type="InterPro" id="IPR000515">
    <property type="entry name" value="MetI-like"/>
</dbReference>
<evidence type="ECO:0000256" key="3">
    <source>
        <dbReference type="ARBA" id="ARBA00022475"/>
    </source>
</evidence>
<dbReference type="Proteomes" id="UP001651050">
    <property type="component" value="Unassembled WGS sequence"/>
</dbReference>
<dbReference type="CDD" id="cd06261">
    <property type="entry name" value="TM_PBP2"/>
    <property type="match status" value="1"/>
</dbReference>
<organism evidence="9 10">
    <name type="scientific">Isoptericola peretonis</name>
    <dbReference type="NCBI Taxonomy" id="2918523"/>
    <lineage>
        <taxon>Bacteria</taxon>
        <taxon>Bacillati</taxon>
        <taxon>Actinomycetota</taxon>
        <taxon>Actinomycetes</taxon>
        <taxon>Micrococcales</taxon>
        <taxon>Promicromonosporaceae</taxon>
        <taxon>Isoptericola</taxon>
    </lineage>
</organism>
<feature type="transmembrane region" description="Helical" evidence="7">
    <location>
        <begin position="187"/>
        <end position="210"/>
    </location>
</feature>
<keyword evidence="4 7" id="KW-0812">Transmembrane</keyword>
<keyword evidence="6 7" id="KW-0472">Membrane</keyword>
<feature type="domain" description="ABC transmembrane type-1" evidence="8">
    <location>
        <begin position="16"/>
        <end position="210"/>
    </location>
</feature>
<feature type="transmembrane region" description="Helical" evidence="7">
    <location>
        <begin position="55"/>
        <end position="78"/>
    </location>
</feature>
<evidence type="ECO:0000256" key="5">
    <source>
        <dbReference type="ARBA" id="ARBA00022989"/>
    </source>
</evidence>